<name>A0A5S3QGM6_9BACI</name>
<comment type="caution">
    <text evidence="2">The sequence shown here is derived from an EMBL/GenBank/DDBJ whole genome shotgun (WGS) entry which is preliminary data.</text>
</comment>
<dbReference type="SUPFAM" id="SSF47336">
    <property type="entry name" value="ACP-like"/>
    <property type="match status" value="1"/>
</dbReference>
<accession>A0A5S3QGM6</accession>
<gene>
    <name evidence="2" type="ORF">FFL34_01185</name>
</gene>
<dbReference type="Proteomes" id="UP000306980">
    <property type="component" value="Unassembled WGS sequence"/>
</dbReference>
<dbReference type="EMBL" id="VCIA01000001">
    <property type="protein sequence ID" value="TMN20879.1"/>
    <property type="molecule type" value="Genomic_DNA"/>
</dbReference>
<dbReference type="OrthoDB" id="2974723at2"/>
<dbReference type="InterPro" id="IPR036736">
    <property type="entry name" value="ACP-like_sf"/>
</dbReference>
<dbReference type="AlphaFoldDB" id="A0A5S3QGM6"/>
<dbReference type="PROSITE" id="PS50075">
    <property type="entry name" value="CARRIER"/>
    <property type="match status" value="1"/>
</dbReference>
<dbReference type="Pfam" id="PF00550">
    <property type="entry name" value="PP-binding"/>
    <property type="match status" value="1"/>
</dbReference>
<reference evidence="2 3" key="1">
    <citation type="submission" date="2019-05" db="EMBL/GenBank/DDBJ databases">
        <title>Genomic analysis of Lentibacillus sp. NKC220-2.</title>
        <authorList>
            <person name="Oh Y.J."/>
        </authorList>
    </citation>
    <scope>NUCLEOTIDE SEQUENCE [LARGE SCALE GENOMIC DNA]</scope>
    <source>
        <strain evidence="2 3">NKC220-2</strain>
    </source>
</reference>
<sequence length="76" mass="8511">MKAENELIKIVADVLDLEIDEISPDMGPETLEEWDSVNALRILTNIEVDLGLRLPMETFMNAKTIGQIALAIRSNE</sequence>
<dbReference type="Gene3D" id="1.10.1200.10">
    <property type="entry name" value="ACP-like"/>
    <property type="match status" value="1"/>
</dbReference>
<evidence type="ECO:0000259" key="1">
    <source>
        <dbReference type="PROSITE" id="PS50075"/>
    </source>
</evidence>
<evidence type="ECO:0000313" key="2">
    <source>
        <dbReference type="EMBL" id="TMN20879.1"/>
    </source>
</evidence>
<dbReference type="InterPro" id="IPR009081">
    <property type="entry name" value="PP-bd_ACP"/>
</dbReference>
<protein>
    <submittedName>
        <fullName evidence="2">Acyl carrier protein</fullName>
    </submittedName>
</protein>
<organism evidence="2 3">
    <name type="scientific">Lentibacillus cibarius</name>
    <dbReference type="NCBI Taxonomy" id="2583219"/>
    <lineage>
        <taxon>Bacteria</taxon>
        <taxon>Bacillati</taxon>
        <taxon>Bacillota</taxon>
        <taxon>Bacilli</taxon>
        <taxon>Bacillales</taxon>
        <taxon>Bacillaceae</taxon>
        <taxon>Lentibacillus</taxon>
    </lineage>
</organism>
<feature type="domain" description="Carrier" evidence="1">
    <location>
        <begin position="1"/>
        <end position="76"/>
    </location>
</feature>
<proteinExistence type="predicted"/>
<evidence type="ECO:0000313" key="3">
    <source>
        <dbReference type="Proteomes" id="UP000306980"/>
    </source>
</evidence>
<dbReference type="RefSeq" id="WP_138600611.1">
    <property type="nucleotide sequence ID" value="NZ_VCIA01000001.1"/>
</dbReference>